<dbReference type="InterPro" id="IPR015796">
    <property type="entry name" value="Impact_YigZ-like"/>
</dbReference>
<dbReference type="NCBIfam" id="TIGR00257">
    <property type="entry name" value="IMPACT_YIGZ"/>
    <property type="match status" value="1"/>
</dbReference>
<dbReference type="InterPro" id="IPR020568">
    <property type="entry name" value="Ribosomal_Su5_D2-typ_SF"/>
</dbReference>
<dbReference type="InterPro" id="IPR023582">
    <property type="entry name" value="Impact"/>
</dbReference>
<dbReference type="Proteomes" id="UP000051931">
    <property type="component" value="Unassembled WGS sequence"/>
</dbReference>
<dbReference type="AlphaFoldDB" id="A0A0R1SD42"/>
<gene>
    <name evidence="4" type="ORF">FC23_GL000127</name>
</gene>
<reference evidence="4 5" key="1">
    <citation type="journal article" date="2015" name="Genome Announc.">
        <title>Expanding the biotechnology potential of lactobacilli through comparative genomics of 213 strains and associated genera.</title>
        <authorList>
            <person name="Sun Z."/>
            <person name="Harris H.M."/>
            <person name="McCann A."/>
            <person name="Guo C."/>
            <person name="Argimon S."/>
            <person name="Zhang W."/>
            <person name="Yang X."/>
            <person name="Jeffery I.B."/>
            <person name="Cooney J.C."/>
            <person name="Kagawa T.F."/>
            <person name="Liu W."/>
            <person name="Song Y."/>
            <person name="Salvetti E."/>
            <person name="Wrobel A."/>
            <person name="Rasinkangas P."/>
            <person name="Parkhill J."/>
            <person name="Rea M.C."/>
            <person name="O'Sullivan O."/>
            <person name="Ritari J."/>
            <person name="Douillard F.P."/>
            <person name="Paul Ross R."/>
            <person name="Yang R."/>
            <person name="Briner A.E."/>
            <person name="Felis G.E."/>
            <person name="de Vos W.M."/>
            <person name="Barrangou R."/>
            <person name="Klaenhammer T.R."/>
            <person name="Caufield P.W."/>
            <person name="Cui Y."/>
            <person name="Zhang H."/>
            <person name="O'Toole P.W."/>
        </authorList>
    </citation>
    <scope>NUCLEOTIDE SEQUENCE [LARGE SCALE GENOMIC DNA]</scope>
    <source>
        <strain evidence="4 5">DSM 15354</strain>
    </source>
</reference>
<dbReference type="Gene3D" id="3.30.230.30">
    <property type="entry name" value="Impact, N-terminal domain"/>
    <property type="match status" value="1"/>
</dbReference>
<dbReference type="PATRIC" id="fig|1122152.4.peg.128"/>
<feature type="domain" description="Impact N-terminal" evidence="2">
    <location>
        <begin position="24"/>
        <end position="128"/>
    </location>
</feature>
<dbReference type="Pfam" id="PF01205">
    <property type="entry name" value="Impact_N"/>
    <property type="match status" value="1"/>
</dbReference>
<dbReference type="SUPFAM" id="SSF54980">
    <property type="entry name" value="EF-G C-terminal domain-like"/>
    <property type="match status" value="1"/>
</dbReference>
<dbReference type="InterPro" id="IPR015269">
    <property type="entry name" value="UPF0029_Impact_C"/>
</dbReference>
<evidence type="ECO:0000256" key="1">
    <source>
        <dbReference type="ARBA" id="ARBA00007665"/>
    </source>
</evidence>
<dbReference type="eggNOG" id="COG1739">
    <property type="taxonomic scope" value="Bacteria"/>
</dbReference>
<dbReference type="InterPro" id="IPR036956">
    <property type="entry name" value="Impact_N_sf"/>
</dbReference>
<evidence type="ECO:0000259" key="3">
    <source>
        <dbReference type="Pfam" id="PF09186"/>
    </source>
</evidence>
<feature type="domain" description="UPF0029" evidence="3">
    <location>
        <begin position="146"/>
        <end position="200"/>
    </location>
</feature>
<evidence type="ECO:0000259" key="2">
    <source>
        <dbReference type="Pfam" id="PF01205"/>
    </source>
</evidence>
<dbReference type="PANTHER" id="PTHR16301">
    <property type="entry name" value="IMPACT-RELATED"/>
    <property type="match status" value="1"/>
</dbReference>
<evidence type="ECO:0000313" key="5">
    <source>
        <dbReference type="Proteomes" id="UP000051931"/>
    </source>
</evidence>
<evidence type="ECO:0000313" key="4">
    <source>
        <dbReference type="EMBL" id="KRL63880.1"/>
    </source>
</evidence>
<dbReference type="InterPro" id="IPR001498">
    <property type="entry name" value="Impact_N"/>
</dbReference>
<protein>
    <recommendedName>
        <fullName evidence="6">YigZ family protein</fullName>
    </recommendedName>
</protein>
<organism evidence="4 5">
    <name type="scientific">Lactobacillus psittaci DSM 15354</name>
    <dbReference type="NCBI Taxonomy" id="1122152"/>
    <lineage>
        <taxon>Bacteria</taxon>
        <taxon>Bacillati</taxon>
        <taxon>Bacillota</taxon>
        <taxon>Bacilli</taxon>
        <taxon>Lactobacillales</taxon>
        <taxon>Lactobacillaceae</taxon>
        <taxon>Lactobacillus</taxon>
    </lineage>
</organism>
<dbReference type="EMBL" id="AZFB01000001">
    <property type="protein sequence ID" value="KRL63880.1"/>
    <property type="molecule type" value="Genomic_DNA"/>
</dbReference>
<name>A0A0R1SD42_9LACO</name>
<dbReference type="SUPFAM" id="SSF54211">
    <property type="entry name" value="Ribosomal protein S5 domain 2-like"/>
    <property type="match status" value="1"/>
</dbReference>
<keyword evidence="5" id="KW-1185">Reference proteome</keyword>
<comment type="similarity">
    <text evidence="1">Belongs to the IMPACT family.</text>
</comment>
<dbReference type="Gene3D" id="3.30.70.240">
    <property type="match status" value="1"/>
</dbReference>
<accession>A0A0R1SD42</accession>
<proteinExistence type="inferred from homology"/>
<dbReference type="InterPro" id="IPR035647">
    <property type="entry name" value="EFG_III/V"/>
</dbReference>
<dbReference type="STRING" id="1122152.GCA_000425905_00557"/>
<evidence type="ECO:0008006" key="6">
    <source>
        <dbReference type="Google" id="ProtNLM"/>
    </source>
</evidence>
<dbReference type="GO" id="GO:0005737">
    <property type="term" value="C:cytoplasm"/>
    <property type="evidence" value="ECO:0007669"/>
    <property type="project" value="TreeGrafter"/>
</dbReference>
<dbReference type="Pfam" id="PF09186">
    <property type="entry name" value="DUF1949"/>
    <property type="match status" value="1"/>
</dbReference>
<sequence length="224" mass="25453">MSFLSEKENYLTIKESGSNELTIKKSRFITTMARVTNKEEAETFVNQISKKYHDATHNTYAYTIGLNDDQVKASDNGEPQGTAGVVELRALQLMKLKNVAVVVTRYFGGIKLGAGGLIRAYSNSVTEAAQAIGVIKRVYQEEIYFSIPYNRLDEVNHFLDENEIFVAHREFTTDVKFTIFIEESDLAKFENELTELLNGQVNFNNGTGRYNEIPVKEINYHEQN</sequence>
<comment type="caution">
    <text evidence="4">The sequence shown here is derived from an EMBL/GenBank/DDBJ whole genome shotgun (WGS) entry which is preliminary data.</text>
</comment>
<dbReference type="PANTHER" id="PTHR16301:SF20">
    <property type="entry name" value="IMPACT FAMILY MEMBER YIGZ"/>
    <property type="match status" value="1"/>
</dbReference>
<dbReference type="GO" id="GO:0006446">
    <property type="term" value="P:regulation of translational initiation"/>
    <property type="evidence" value="ECO:0007669"/>
    <property type="project" value="TreeGrafter"/>
</dbReference>